<evidence type="ECO:0000313" key="1">
    <source>
        <dbReference type="EMBL" id="SVB13178.1"/>
    </source>
</evidence>
<feature type="non-terminal residue" evidence="1">
    <location>
        <position position="1"/>
    </location>
</feature>
<name>A0A382BH78_9ZZZZ</name>
<sequence>VIEIKVETGVRNRCDRAPDLDLILQSAGSSTLGGCGGTITTISYTSICFPHNTALSGCE</sequence>
<dbReference type="EMBL" id="UINC01029814">
    <property type="protein sequence ID" value="SVB13178.1"/>
    <property type="molecule type" value="Genomic_DNA"/>
</dbReference>
<proteinExistence type="predicted"/>
<accession>A0A382BH78</accession>
<reference evidence="1" key="1">
    <citation type="submission" date="2018-05" db="EMBL/GenBank/DDBJ databases">
        <authorList>
            <person name="Lanie J.A."/>
            <person name="Ng W.-L."/>
            <person name="Kazmierczak K.M."/>
            <person name="Andrzejewski T.M."/>
            <person name="Davidsen T.M."/>
            <person name="Wayne K.J."/>
            <person name="Tettelin H."/>
            <person name="Glass J.I."/>
            <person name="Rusch D."/>
            <person name="Podicherti R."/>
            <person name="Tsui H.-C.T."/>
            <person name="Winkler M.E."/>
        </authorList>
    </citation>
    <scope>NUCLEOTIDE SEQUENCE</scope>
</reference>
<organism evidence="1">
    <name type="scientific">marine metagenome</name>
    <dbReference type="NCBI Taxonomy" id="408172"/>
    <lineage>
        <taxon>unclassified sequences</taxon>
        <taxon>metagenomes</taxon>
        <taxon>ecological metagenomes</taxon>
    </lineage>
</organism>
<gene>
    <name evidence="1" type="ORF">METZ01_LOCUS166032</name>
</gene>
<protein>
    <submittedName>
        <fullName evidence="1">Uncharacterized protein</fullName>
    </submittedName>
</protein>
<feature type="non-terminal residue" evidence="1">
    <location>
        <position position="59"/>
    </location>
</feature>
<dbReference type="AlphaFoldDB" id="A0A382BH78"/>